<dbReference type="EMBL" id="HBUF01341593">
    <property type="protein sequence ID" value="CAG6704331.1"/>
    <property type="molecule type" value="Transcribed_RNA"/>
</dbReference>
<organism evidence="1">
    <name type="scientific">Cacopsylla melanoneura</name>
    <dbReference type="NCBI Taxonomy" id="428564"/>
    <lineage>
        <taxon>Eukaryota</taxon>
        <taxon>Metazoa</taxon>
        <taxon>Ecdysozoa</taxon>
        <taxon>Arthropoda</taxon>
        <taxon>Hexapoda</taxon>
        <taxon>Insecta</taxon>
        <taxon>Pterygota</taxon>
        <taxon>Neoptera</taxon>
        <taxon>Paraneoptera</taxon>
        <taxon>Hemiptera</taxon>
        <taxon>Sternorrhyncha</taxon>
        <taxon>Psylloidea</taxon>
        <taxon>Psyllidae</taxon>
        <taxon>Psyllinae</taxon>
        <taxon>Cacopsylla</taxon>
    </lineage>
</organism>
<dbReference type="AlphaFoldDB" id="A0A8D8XP60"/>
<evidence type="ECO:0000313" key="1">
    <source>
        <dbReference type="EMBL" id="CAG6704327.1"/>
    </source>
</evidence>
<dbReference type="EMBL" id="HBUF01341591">
    <property type="protein sequence ID" value="CAG6704327.1"/>
    <property type="molecule type" value="Transcribed_RNA"/>
</dbReference>
<name>A0A8D8XP60_9HEMI</name>
<accession>A0A8D8XP60</accession>
<protein>
    <submittedName>
        <fullName evidence="1">Uncharacterized protein</fullName>
    </submittedName>
</protein>
<reference evidence="1" key="1">
    <citation type="submission" date="2021-05" db="EMBL/GenBank/DDBJ databases">
        <authorList>
            <person name="Alioto T."/>
            <person name="Alioto T."/>
            <person name="Gomez Garrido J."/>
        </authorList>
    </citation>
    <scope>NUCLEOTIDE SEQUENCE</scope>
</reference>
<dbReference type="EMBL" id="HBUF01341592">
    <property type="protein sequence ID" value="CAG6704329.1"/>
    <property type="molecule type" value="Transcribed_RNA"/>
</dbReference>
<proteinExistence type="predicted"/>
<dbReference type="EMBL" id="HBUF01341594">
    <property type="protein sequence ID" value="CAG6704333.1"/>
    <property type="molecule type" value="Transcribed_RNA"/>
</dbReference>
<sequence length="142" mass="15290">MKLFLSTSQVFVGLLLPFIFDVLLDGISVSLSSSLLTGLCTSVSLSLSLLTGLSTFSHLARSARPSRNSFLLMDFKALSLLTSVPPAALNFSDSVFCCCLTALNKVITPLVAILERAFSLSFSNTDGFTLPLDCHTFFNNLL</sequence>